<dbReference type="AlphaFoldDB" id="A0A1J7FW22"/>
<dbReference type="PANTHER" id="PTHR45763:SF51">
    <property type="entry name" value="ALPHA_BETA-HYDROLASES SUPERFAMILY PROTEIN"/>
    <property type="match status" value="1"/>
</dbReference>
<sequence>MATEVNRKNYAESTCAHTKKPNKETSFPSGILPTTLAVLPIGFIARAYQAIRPPPPKICGSPDGPHITAPRIKLRDGRHLAYKEHGVPKDAAKNKIVYVHGFDACRHDVVAAKTLSPDVEDLGVYIISFD</sequence>
<feature type="region of interest" description="Disordered" evidence="1">
    <location>
        <begin position="1"/>
        <end position="28"/>
    </location>
</feature>
<name>A0A1J7FW22_LUPAN</name>
<dbReference type="Proteomes" id="UP000188354">
    <property type="component" value="Chromosome LG19"/>
</dbReference>
<dbReference type="STRING" id="3871.A0A1J7FW22"/>
<dbReference type="OMA" id="GFIARAY"/>
<evidence type="ECO:0000256" key="1">
    <source>
        <dbReference type="SAM" id="MobiDB-lite"/>
    </source>
</evidence>
<organism evidence="2 3">
    <name type="scientific">Lupinus angustifolius</name>
    <name type="common">Narrow-leaved blue lupine</name>
    <dbReference type="NCBI Taxonomy" id="3871"/>
    <lineage>
        <taxon>Eukaryota</taxon>
        <taxon>Viridiplantae</taxon>
        <taxon>Streptophyta</taxon>
        <taxon>Embryophyta</taxon>
        <taxon>Tracheophyta</taxon>
        <taxon>Spermatophyta</taxon>
        <taxon>Magnoliopsida</taxon>
        <taxon>eudicotyledons</taxon>
        <taxon>Gunneridae</taxon>
        <taxon>Pentapetalae</taxon>
        <taxon>rosids</taxon>
        <taxon>fabids</taxon>
        <taxon>Fabales</taxon>
        <taxon>Fabaceae</taxon>
        <taxon>Papilionoideae</taxon>
        <taxon>50 kb inversion clade</taxon>
        <taxon>genistoids sensu lato</taxon>
        <taxon>core genistoids</taxon>
        <taxon>Genisteae</taxon>
        <taxon>Lupinus</taxon>
    </lineage>
</organism>
<evidence type="ECO:0000313" key="2">
    <source>
        <dbReference type="EMBL" id="OIV92167.1"/>
    </source>
</evidence>
<feature type="compositionally biased region" description="Basic and acidic residues" evidence="1">
    <location>
        <begin position="1"/>
        <end position="10"/>
    </location>
</feature>
<evidence type="ECO:0000313" key="3">
    <source>
        <dbReference type="Proteomes" id="UP000188354"/>
    </source>
</evidence>
<dbReference type="Gramene" id="OIV92167">
    <property type="protein sequence ID" value="OIV92167"/>
    <property type="gene ID" value="TanjilG_26030"/>
</dbReference>
<accession>A0A1J7FW22</accession>
<gene>
    <name evidence="2" type="ORF">TanjilG_26030</name>
</gene>
<reference evidence="2 3" key="1">
    <citation type="journal article" date="2017" name="Plant Biotechnol. J.">
        <title>A comprehensive draft genome sequence for lupin (Lupinus angustifolius), an emerging health food: insights into plant-microbe interactions and legume evolution.</title>
        <authorList>
            <person name="Hane J.K."/>
            <person name="Ming Y."/>
            <person name="Kamphuis L.G."/>
            <person name="Nelson M.N."/>
            <person name="Garg G."/>
            <person name="Atkins C.A."/>
            <person name="Bayer P.E."/>
            <person name="Bravo A."/>
            <person name="Bringans S."/>
            <person name="Cannon S."/>
            <person name="Edwards D."/>
            <person name="Foley R."/>
            <person name="Gao L.L."/>
            <person name="Harrison M.J."/>
            <person name="Huang W."/>
            <person name="Hurgobin B."/>
            <person name="Li S."/>
            <person name="Liu C.W."/>
            <person name="McGrath A."/>
            <person name="Morahan G."/>
            <person name="Murray J."/>
            <person name="Weller J."/>
            <person name="Jian J."/>
            <person name="Singh K.B."/>
        </authorList>
    </citation>
    <scope>NUCLEOTIDE SEQUENCE [LARGE SCALE GENOMIC DNA]</scope>
    <source>
        <strain evidence="3">cv. Tanjil</strain>
        <tissue evidence="2">Whole plant</tissue>
    </source>
</reference>
<dbReference type="PANTHER" id="PTHR45763">
    <property type="entry name" value="HYDROLASE, ALPHA/BETA FOLD FAMILY PROTEIN, EXPRESSED-RELATED"/>
    <property type="match status" value="1"/>
</dbReference>
<proteinExistence type="predicted"/>
<dbReference type="EMBL" id="CM007379">
    <property type="protein sequence ID" value="OIV92167.1"/>
    <property type="molecule type" value="Genomic_DNA"/>
</dbReference>
<protein>
    <submittedName>
        <fullName evidence="2">Uncharacterized protein</fullName>
    </submittedName>
</protein>
<keyword evidence="3" id="KW-1185">Reference proteome</keyword>